<keyword evidence="2" id="KW-1185">Reference proteome</keyword>
<dbReference type="Proteomes" id="UP001172083">
    <property type="component" value="Unassembled WGS sequence"/>
</dbReference>
<reference evidence="1" key="1">
    <citation type="submission" date="2023-06" db="EMBL/GenBank/DDBJ databases">
        <title>Genomic of Agaribacillus aureum.</title>
        <authorList>
            <person name="Wang G."/>
        </authorList>
    </citation>
    <scope>NUCLEOTIDE SEQUENCE</scope>
    <source>
        <strain evidence="1">BMA12</strain>
    </source>
</reference>
<protein>
    <recommendedName>
        <fullName evidence="3">Adhesin domain-containing protein</fullName>
    </recommendedName>
</protein>
<proteinExistence type="predicted"/>
<comment type="caution">
    <text evidence="1">The sequence shown here is derived from an EMBL/GenBank/DDBJ whole genome shotgun (WGS) entry which is preliminary data.</text>
</comment>
<evidence type="ECO:0008006" key="3">
    <source>
        <dbReference type="Google" id="ProtNLM"/>
    </source>
</evidence>
<evidence type="ECO:0000313" key="1">
    <source>
        <dbReference type="EMBL" id="MDN5212519.1"/>
    </source>
</evidence>
<sequence>MKNIFKPMLLSLLVIIPMTGNEVFSQTEKTQITKSYQFSTEAKTKVFYLANLNGSVNIHGHDAKEIILKAEKTITAKTKEAFEMGKSLLVGHLQRGDSIIIYIEGACPTFQYKKARNLGGHRAWRYDWDDCHDNDPQFQFDFDVAVPSDAQVVVSTVNKGDVNVDKIEQAIFANNINGSITLNNIIGQVRAHTINGHVNLHYLKNPEKSSRFYSLNGNINAHYIKNLSADLSFKSFNGELFTNIKEWEHRPVMVRNTKGPNGTTYKVGDTSEIKIRGGGVQLDFETFNGNVYIKEQ</sequence>
<accession>A0ABT8L474</accession>
<dbReference type="RefSeq" id="WP_346757837.1">
    <property type="nucleotide sequence ID" value="NZ_JAUJEB010000001.1"/>
</dbReference>
<evidence type="ECO:0000313" key="2">
    <source>
        <dbReference type="Proteomes" id="UP001172083"/>
    </source>
</evidence>
<dbReference type="EMBL" id="JAUJEB010000001">
    <property type="protein sequence ID" value="MDN5212519.1"/>
    <property type="molecule type" value="Genomic_DNA"/>
</dbReference>
<organism evidence="1 2">
    <name type="scientific">Agaribacillus aureus</name>
    <dbReference type="NCBI Taxonomy" id="3051825"/>
    <lineage>
        <taxon>Bacteria</taxon>
        <taxon>Pseudomonadati</taxon>
        <taxon>Bacteroidota</taxon>
        <taxon>Cytophagia</taxon>
        <taxon>Cytophagales</taxon>
        <taxon>Splendidivirgaceae</taxon>
        <taxon>Agaribacillus</taxon>
    </lineage>
</organism>
<name>A0ABT8L474_9BACT</name>
<gene>
    <name evidence="1" type="ORF">QQ020_10705</name>
</gene>